<keyword evidence="3" id="KW-0813">Transport</keyword>
<feature type="transmembrane region" description="Helical" evidence="10">
    <location>
        <begin position="230"/>
        <end position="254"/>
    </location>
</feature>
<gene>
    <name evidence="14" type="primary">LOC112279801</name>
</gene>
<keyword evidence="7 10" id="KW-1133">Transmembrane helix</keyword>
<dbReference type="EnsemblPlants" id="Pp3c3_16880V3.12">
    <property type="protein sequence ID" value="Pp3c3_16880V3.12"/>
    <property type="gene ID" value="Pp3c3_16880"/>
</dbReference>
<dbReference type="NCBIfam" id="TIGR00794">
    <property type="entry name" value="kup"/>
    <property type="match status" value="1"/>
</dbReference>
<dbReference type="Pfam" id="PF02705">
    <property type="entry name" value="K_trans"/>
    <property type="match status" value="1"/>
</dbReference>
<feature type="domain" description="K+ potassium transporter integral membrane" evidence="12">
    <location>
        <begin position="35"/>
        <end position="528"/>
    </location>
</feature>
<feature type="transmembrane region" description="Helical" evidence="10">
    <location>
        <begin position="164"/>
        <end position="185"/>
    </location>
</feature>
<dbReference type="InterPro" id="IPR053951">
    <property type="entry name" value="K_trans_N"/>
</dbReference>
<dbReference type="GO" id="GO:0006813">
    <property type="term" value="P:potassium ion transport"/>
    <property type="evidence" value="ECO:0000318"/>
    <property type="project" value="GO_Central"/>
</dbReference>
<comment type="similarity">
    <text evidence="2 10">Belongs to the HAK/KUP transporter (TC 2.A.72.3) family.</text>
</comment>
<dbReference type="Gramene" id="Pp3c3_16880V3.12">
    <property type="protein sequence ID" value="Pp3c3_16880V3.12"/>
    <property type="gene ID" value="Pp3c3_16880"/>
</dbReference>
<evidence type="ECO:0000259" key="12">
    <source>
        <dbReference type="Pfam" id="PF02705"/>
    </source>
</evidence>
<dbReference type="EMBL" id="ABEU02000003">
    <property type="status" value="NOT_ANNOTATED_CDS"/>
    <property type="molecule type" value="Genomic_DNA"/>
</dbReference>
<dbReference type="GeneID" id="112279801"/>
<feature type="transmembrane region" description="Helical" evidence="10">
    <location>
        <begin position="310"/>
        <end position="330"/>
    </location>
</feature>
<evidence type="ECO:0000256" key="8">
    <source>
        <dbReference type="ARBA" id="ARBA00023065"/>
    </source>
</evidence>
<feature type="transmembrane region" description="Helical" evidence="10">
    <location>
        <begin position="350"/>
        <end position="377"/>
    </location>
</feature>
<evidence type="ECO:0000256" key="2">
    <source>
        <dbReference type="ARBA" id="ARBA00008440"/>
    </source>
</evidence>
<evidence type="ECO:0000256" key="6">
    <source>
        <dbReference type="ARBA" id="ARBA00022958"/>
    </source>
</evidence>
<dbReference type="EnsemblPlants" id="Pp3c3_16880V3.8">
    <property type="protein sequence ID" value="Pp3c3_16880V3.8"/>
    <property type="gene ID" value="Pp3c3_16880"/>
</dbReference>
<dbReference type="InterPro" id="IPR003855">
    <property type="entry name" value="K+_transporter"/>
</dbReference>
<feature type="transmembrane region" description="Helical" evidence="10">
    <location>
        <begin position="205"/>
        <end position="223"/>
    </location>
</feature>
<reference evidence="14 15" key="2">
    <citation type="journal article" date="2018" name="Plant J.">
        <title>The Physcomitrella patens chromosome-scale assembly reveals moss genome structure and evolution.</title>
        <authorList>
            <person name="Lang D."/>
            <person name="Ullrich K.K."/>
            <person name="Murat F."/>
            <person name="Fuchs J."/>
            <person name="Jenkins J."/>
            <person name="Haas F.B."/>
            <person name="Piednoel M."/>
            <person name="Gundlach H."/>
            <person name="Van Bel M."/>
            <person name="Meyberg R."/>
            <person name="Vives C."/>
            <person name="Morata J."/>
            <person name="Symeonidi A."/>
            <person name="Hiss M."/>
            <person name="Muchero W."/>
            <person name="Kamisugi Y."/>
            <person name="Saleh O."/>
            <person name="Blanc G."/>
            <person name="Decker E.L."/>
            <person name="van Gessel N."/>
            <person name="Grimwood J."/>
            <person name="Hayes R.D."/>
            <person name="Graham S.W."/>
            <person name="Gunter L.E."/>
            <person name="McDaniel S.F."/>
            <person name="Hoernstein S.N.W."/>
            <person name="Larsson A."/>
            <person name="Li F.W."/>
            <person name="Perroud P.F."/>
            <person name="Phillips J."/>
            <person name="Ranjan P."/>
            <person name="Rokshar D.S."/>
            <person name="Rothfels C.J."/>
            <person name="Schneider L."/>
            <person name="Shu S."/>
            <person name="Stevenson D.W."/>
            <person name="Thummler F."/>
            <person name="Tillich M."/>
            <person name="Villarreal Aguilar J.C."/>
            <person name="Widiez T."/>
            <person name="Wong G.K."/>
            <person name="Wymore A."/>
            <person name="Zhang Y."/>
            <person name="Zimmer A.D."/>
            <person name="Quatrano R.S."/>
            <person name="Mayer K.F.X."/>
            <person name="Goodstein D."/>
            <person name="Casacuberta J.M."/>
            <person name="Vandepoele K."/>
            <person name="Reski R."/>
            <person name="Cuming A.C."/>
            <person name="Tuskan G.A."/>
            <person name="Maumus F."/>
            <person name="Salse J."/>
            <person name="Schmutz J."/>
            <person name="Rensing S.A."/>
        </authorList>
    </citation>
    <scope>NUCLEOTIDE SEQUENCE [LARGE SCALE GENOMIC DNA]</scope>
    <source>
        <strain evidence="14 15">cv. Gransden 2004</strain>
    </source>
</reference>
<feature type="transmembrane region" description="Helical" evidence="10">
    <location>
        <begin position="73"/>
        <end position="94"/>
    </location>
</feature>
<dbReference type="Gramene" id="Pp3c3_16880V3.8">
    <property type="protein sequence ID" value="Pp3c3_16880V3.8"/>
    <property type="gene ID" value="Pp3c3_16880"/>
</dbReference>
<dbReference type="Gramene" id="Pp3c3_16880V3.7">
    <property type="protein sequence ID" value="Pp3c3_16880V3.7"/>
    <property type="gene ID" value="Pp3c3_16880"/>
</dbReference>
<dbReference type="GO" id="GO:0015079">
    <property type="term" value="F:potassium ion transmembrane transporter activity"/>
    <property type="evidence" value="ECO:0000318"/>
    <property type="project" value="GO_Central"/>
</dbReference>
<evidence type="ECO:0000256" key="3">
    <source>
        <dbReference type="ARBA" id="ARBA00022448"/>
    </source>
</evidence>
<evidence type="ECO:0000313" key="14">
    <source>
        <dbReference type="EnsemblPlants" id="Pp3c3_16880V3.14"/>
    </source>
</evidence>
<dbReference type="EnsemblPlants" id="Pp3c3_16880V3.7">
    <property type="protein sequence ID" value="Pp3c3_16880V3.7"/>
    <property type="gene ID" value="Pp3c3_16880"/>
</dbReference>
<evidence type="ECO:0000259" key="13">
    <source>
        <dbReference type="Pfam" id="PF22776"/>
    </source>
</evidence>
<feature type="compositionally biased region" description="Low complexity" evidence="11">
    <location>
        <begin position="683"/>
        <end position="696"/>
    </location>
</feature>
<dbReference type="Gramene" id="Pp3c3_16880V3.6">
    <property type="protein sequence ID" value="Pp3c3_16880V3.6"/>
    <property type="gene ID" value="Pp3c3_16880"/>
</dbReference>
<dbReference type="EnsemblPlants" id="Pp3c3_16880V3.6">
    <property type="protein sequence ID" value="Pp3c3_16880V3.6"/>
    <property type="gene ID" value="Pp3c3_16880"/>
</dbReference>
<dbReference type="EnsemblPlants" id="Pp3c3_16880V3.14">
    <property type="protein sequence ID" value="Pp3c3_16880V3.14"/>
    <property type="gene ID" value="Pp3c3_16880"/>
</dbReference>
<comment type="subcellular location">
    <subcellularLocation>
        <location evidence="1 10">Membrane</location>
        <topology evidence="1 10">Multi-pass membrane protein</topology>
    </subcellularLocation>
</comment>
<keyword evidence="5 10" id="KW-0812">Transmembrane</keyword>
<dbReference type="InterPro" id="IPR053952">
    <property type="entry name" value="K_trans_C"/>
</dbReference>
<sequence length="790" mass="87736">MVTVPRSDMATTDAETGSSNYGAQEKLPMKALLILAYQSFGVVYGDLTTSPLYVYRNTFSSFGLKIHESGEEILGVLSFIFWTLTIIPFIKYVFIVLCASDNGEGGTFALYSLLCRHANLSLLPYQQDADMQLSTYKVETSREVKQGLRAKEFFEKHPRFRTGLLVVVLLGTCMFIADGVFTPAISVLSAVTGIKVAIPSLHEDIVIAVSCCILIGLFALQHFGTHQVAFLFAPIVIAWLFCIASVGLYNIIIYNPRGIWAALSPVYMYKFLKLAGRDGWTSLGGIVLCMTGTEAMFADLGHFNQMSIKIAFTTVVYPCLLLGYIGQAAYLYKNPGDVSESFYKSIPRPVFWPVFVVATLAAVVGSQAVITATFSIIKQCQSLGCFPRVKLIYTSKRIHGQIYIPEINWILFILCLAVTVGFRDTITIGNAYGLAVITVMLVTTCLMALVILVVWRRNIIEALGFLVIFGVIELFYISACIMKVPQGGWVPLVLTVVFMSIMYIWNYGTIKKYEYDLQNKVNMETLLKIGGNLGLVRVPGVGLVYTKLVTAVPPIFSHFFTNLPALHDVLVLVSIKSVQVPYIPSNERCLVGRIGPKRLRMYRCVVRYGYKDIHKDDHKFEDKLLQSLGEYILMEDDAEEEGNGFDDGADGKMHLPGIQSSSLVHAVNNDGASKERFGKGKESSGNSKVSSSENPSRTNGKKRVRFETPARKELNPAVRQEYEKLKEAREKGVVYILGHSHVQASSASSMIKKFSINIVYTFLRRICRGPGVVLHIPQENSIQIGVVYRV</sequence>
<reference evidence="14 15" key="1">
    <citation type="journal article" date="2008" name="Science">
        <title>The Physcomitrella genome reveals evolutionary insights into the conquest of land by plants.</title>
        <authorList>
            <person name="Rensing S."/>
            <person name="Lang D."/>
            <person name="Zimmer A."/>
            <person name="Terry A."/>
            <person name="Salamov A."/>
            <person name="Shapiro H."/>
            <person name="Nishiyama T."/>
            <person name="Perroud P.-F."/>
            <person name="Lindquist E."/>
            <person name="Kamisugi Y."/>
            <person name="Tanahashi T."/>
            <person name="Sakakibara K."/>
            <person name="Fujita T."/>
            <person name="Oishi K."/>
            <person name="Shin-I T."/>
            <person name="Kuroki Y."/>
            <person name="Toyoda A."/>
            <person name="Suzuki Y."/>
            <person name="Hashimoto A."/>
            <person name="Yamaguchi K."/>
            <person name="Sugano A."/>
            <person name="Kohara Y."/>
            <person name="Fujiyama A."/>
            <person name="Anterola A."/>
            <person name="Aoki S."/>
            <person name="Ashton N."/>
            <person name="Barbazuk W.B."/>
            <person name="Barker E."/>
            <person name="Bennetzen J."/>
            <person name="Bezanilla M."/>
            <person name="Blankenship R."/>
            <person name="Cho S.H."/>
            <person name="Dutcher S."/>
            <person name="Estelle M."/>
            <person name="Fawcett J.A."/>
            <person name="Gundlach H."/>
            <person name="Hanada K."/>
            <person name="Heyl A."/>
            <person name="Hicks K.A."/>
            <person name="Hugh J."/>
            <person name="Lohr M."/>
            <person name="Mayer K."/>
            <person name="Melkozernov A."/>
            <person name="Murata T."/>
            <person name="Nelson D."/>
            <person name="Pils B."/>
            <person name="Prigge M."/>
            <person name="Reiss B."/>
            <person name="Renner T."/>
            <person name="Rombauts S."/>
            <person name="Rushton P."/>
            <person name="Sanderfoot A."/>
            <person name="Schween G."/>
            <person name="Shiu S.-H."/>
            <person name="Stueber K."/>
            <person name="Theodoulou F.L."/>
            <person name="Tu H."/>
            <person name="Van de Peer Y."/>
            <person name="Verrier P.J."/>
            <person name="Waters E."/>
            <person name="Wood A."/>
            <person name="Yang L."/>
            <person name="Cove D."/>
            <person name="Cuming A."/>
            <person name="Hasebe M."/>
            <person name="Lucas S."/>
            <person name="Mishler D.B."/>
            <person name="Reski R."/>
            <person name="Grigoriev I."/>
            <person name="Quatrano R.S."/>
            <person name="Boore J.L."/>
        </authorList>
    </citation>
    <scope>NUCLEOTIDE SEQUENCE [LARGE SCALE GENOMIC DNA]</scope>
    <source>
        <strain evidence="14 15">cv. Gransden 2004</strain>
    </source>
</reference>
<keyword evidence="4 10" id="KW-0633">Potassium transport</keyword>
<dbReference type="AlphaFoldDB" id="A0A7I4D8H7"/>
<evidence type="ECO:0000256" key="10">
    <source>
        <dbReference type="RuleBase" id="RU321113"/>
    </source>
</evidence>
<dbReference type="EnsemblPlants" id="Pp3c3_16880V3.15">
    <property type="protein sequence ID" value="Pp3c3_16880V3.15"/>
    <property type="gene ID" value="Pp3c3_16880"/>
</dbReference>
<keyword evidence="6 10" id="KW-0630">Potassium</keyword>
<name>A0A7I4D8H7_PHYPA</name>
<dbReference type="Gramene" id="Pp3c3_16880V3.15">
    <property type="protein sequence ID" value="Pp3c3_16880V3.15"/>
    <property type="gene ID" value="Pp3c3_16880"/>
</dbReference>
<dbReference type="FunCoup" id="A0A7I4D8H7">
    <property type="interactions" value="117"/>
</dbReference>
<dbReference type="PANTHER" id="PTHR30540:SF83">
    <property type="entry name" value="K+ POTASSIUM TRANSPORTER"/>
    <property type="match status" value="1"/>
</dbReference>
<feature type="region of interest" description="Disordered" evidence="11">
    <location>
        <begin position="672"/>
        <end position="705"/>
    </location>
</feature>
<reference evidence="14" key="3">
    <citation type="submission" date="2020-12" db="UniProtKB">
        <authorList>
            <consortium name="EnsemblPlants"/>
        </authorList>
    </citation>
    <scope>IDENTIFICATION</scope>
</reference>
<feature type="domain" description="K+ potassium transporter C-terminal" evidence="13">
    <location>
        <begin position="539"/>
        <end position="789"/>
    </location>
</feature>
<evidence type="ECO:0000313" key="15">
    <source>
        <dbReference type="Proteomes" id="UP000006727"/>
    </source>
</evidence>
<dbReference type="Pfam" id="PF22776">
    <property type="entry name" value="K_trans_C"/>
    <property type="match status" value="1"/>
</dbReference>
<keyword evidence="9 10" id="KW-0472">Membrane</keyword>
<evidence type="ECO:0000256" key="5">
    <source>
        <dbReference type="ARBA" id="ARBA00022692"/>
    </source>
</evidence>
<dbReference type="KEGG" id="ppp:112279801"/>
<dbReference type="OrthoDB" id="504708at2759"/>
<organism evidence="14 15">
    <name type="scientific">Physcomitrium patens</name>
    <name type="common">Spreading-leaved earth moss</name>
    <name type="synonym">Physcomitrella patens</name>
    <dbReference type="NCBI Taxonomy" id="3218"/>
    <lineage>
        <taxon>Eukaryota</taxon>
        <taxon>Viridiplantae</taxon>
        <taxon>Streptophyta</taxon>
        <taxon>Embryophyta</taxon>
        <taxon>Bryophyta</taxon>
        <taxon>Bryophytina</taxon>
        <taxon>Bryopsida</taxon>
        <taxon>Funariidae</taxon>
        <taxon>Funariales</taxon>
        <taxon>Funariaceae</taxon>
        <taxon>Physcomitrium</taxon>
    </lineage>
</organism>
<accession>A0A7I4D8H7</accession>
<feature type="transmembrane region" description="Helical" evidence="10">
    <location>
        <begin position="432"/>
        <end position="455"/>
    </location>
</feature>
<comment type="function">
    <text evidence="10">Potassium transporter.</text>
</comment>
<proteinExistence type="inferred from homology"/>
<feature type="transmembrane region" description="Helical" evidence="10">
    <location>
        <begin position="462"/>
        <end position="482"/>
    </location>
</feature>
<keyword evidence="8 10" id="KW-0406">Ion transport</keyword>
<feature type="transmembrane region" description="Helical" evidence="10">
    <location>
        <begin position="488"/>
        <end position="505"/>
    </location>
</feature>
<dbReference type="RefSeq" id="XP_024370283.1">
    <property type="nucleotide sequence ID" value="XM_024514515.2"/>
</dbReference>
<evidence type="ECO:0000256" key="1">
    <source>
        <dbReference type="ARBA" id="ARBA00004141"/>
    </source>
</evidence>
<dbReference type="GO" id="GO:0016020">
    <property type="term" value="C:membrane"/>
    <property type="evidence" value="ECO:0000318"/>
    <property type="project" value="GO_Central"/>
</dbReference>
<protein>
    <recommendedName>
        <fullName evidence="10">Potassium transporter</fullName>
    </recommendedName>
</protein>
<feature type="region of interest" description="Disordered" evidence="11">
    <location>
        <begin position="1"/>
        <end position="20"/>
    </location>
</feature>
<feature type="transmembrane region" description="Helical" evidence="10">
    <location>
        <begin position="398"/>
        <end position="420"/>
    </location>
</feature>
<keyword evidence="15" id="KW-1185">Reference proteome</keyword>
<dbReference type="Gramene" id="Pp3c3_16880V3.14">
    <property type="protein sequence ID" value="Pp3c3_16880V3.14"/>
    <property type="gene ID" value="Pp3c3_16880"/>
</dbReference>
<feature type="transmembrane region" description="Helical" evidence="10">
    <location>
        <begin position="279"/>
        <end position="298"/>
    </location>
</feature>
<dbReference type="Proteomes" id="UP000006727">
    <property type="component" value="Chromosome 3"/>
</dbReference>
<evidence type="ECO:0000256" key="7">
    <source>
        <dbReference type="ARBA" id="ARBA00022989"/>
    </source>
</evidence>
<dbReference type="PANTHER" id="PTHR30540">
    <property type="entry name" value="OSMOTIC STRESS POTASSIUM TRANSPORTER"/>
    <property type="match status" value="1"/>
</dbReference>
<evidence type="ECO:0000256" key="11">
    <source>
        <dbReference type="SAM" id="MobiDB-lite"/>
    </source>
</evidence>
<evidence type="ECO:0000256" key="9">
    <source>
        <dbReference type="ARBA" id="ARBA00023136"/>
    </source>
</evidence>
<feature type="transmembrane region" description="Helical" evidence="10">
    <location>
        <begin position="31"/>
        <end position="53"/>
    </location>
</feature>
<feature type="compositionally biased region" description="Polar residues" evidence="11">
    <location>
        <begin position="9"/>
        <end position="20"/>
    </location>
</feature>
<evidence type="ECO:0000256" key="4">
    <source>
        <dbReference type="ARBA" id="ARBA00022538"/>
    </source>
</evidence>
<feature type="compositionally biased region" description="Basic and acidic residues" evidence="11">
    <location>
        <begin position="672"/>
        <end position="682"/>
    </location>
</feature>